<gene>
    <name evidence="4" type="ORF">J5N97_019230</name>
</gene>
<keyword evidence="1" id="KW-0479">Metal-binding</keyword>
<keyword evidence="5" id="KW-1185">Reference proteome</keyword>
<reference evidence="4" key="1">
    <citation type="submission" date="2021-03" db="EMBL/GenBank/DDBJ databases">
        <authorList>
            <person name="Li Z."/>
            <person name="Yang C."/>
        </authorList>
    </citation>
    <scope>NUCLEOTIDE SEQUENCE</scope>
    <source>
        <strain evidence="4">Dzin_1.0</strain>
        <tissue evidence="4">Leaf</tissue>
    </source>
</reference>
<dbReference type="SUPFAM" id="SSF57756">
    <property type="entry name" value="Retrovirus zinc finger-like domains"/>
    <property type="match status" value="1"/>
</dbReference>
<dbReference type="AlphaFoldDB" id="A0A9D5CDH7"/>
<evidence type="ECO:0000256" key="2">
    <source>
        <dbReference type="SAM" id="MobiDB-lite"/>
    </source>
</evidence>
<accession>A0A9D5CDH7</accession>
<dbReference type="Pfam" id="PF00098">
    <property type="entry name" value="zf-CCHC"/>
    <property type="match status" value="1"/>
</dbReference>
<organism evidence="4 5">
    <name type="scientific">Dioscorea zingiberensis</name>
    <dbReference type="NCBI Taxonomy" id="325984"/>
    <lineage>
        <taxon>Eukaryota</taxon>
        <taxon>Viridiplantae</taxon>
        <taxon>Streptophyta</taxon>
        <taxon>Embryophyta</taxon>
        <taxon>Tracheophyta</taxon>
        <taxon>Spermatophyta</taxon>
        <taxon>Magnoliopsida</taxon>
        <taxon>Liliopsida</taxon>
        <taxon>Dioscoreales</taxon>
        <taxon>Dioscoreaceae</taxon>
        <taxon>Dioscorea</taxon>
    </lineage>
</organism>
<evidence type="ECO:0000259" key="3">
    <source>
        <dbReference type="PROSITE" id="PS50158"/>
    </source>
</evidence>
<keyword evidence="1" id="KW-0862">Zinc</keyword>
<feature type="region of interest" description="Disordered" evidence="2">
    <location>
        <begin position="121"/>
        <end position="184"/>
    </location>
</feature>
<dbReference type="SMART" id="SM00343">
    <property type="entry name" value="ZnF_C2HC"/>
    <property type="match status" value="2"/>
</dbReference>
<dbReference type="InterPro" id="IPR001878">
    <property type="entry name" value="Znf_CCHC"/>
</dbReference>
<dbReference type="Proteomes" id="UP001085076">
    <property type="component" value="Miscellaneous, Linkage group lg05"/>
</dbReference>
<feature type="compositionally biased region" description="Basic and acidic residues" evidence="2">
    <location>
        <begin position="137"/>
        <end position="177"/>
    </location>
</feature>
<dbReference type="GO" id="GO:0003676">
    <property type="term" value="F:nucleic acid binding"/>
    <property type="evidence" value="ECO:0007669"/>
    <property type="project" value="InterPro"/>
</dbReference>
<protein>
    <recommendedName>
        <fullName evidence="3">CCHC-type domain-containing protein</fullName>
    </recommendedName>
</protein>
<feature type="compositionally biased region" description="Basic and acidic residues" evidence="2">
    <location>
        <begin position="43"/>
        <end position="53"/>
    </location>
</feature>
<feature type="compositionally biased region" description="Basic and acidic residues" evidence="2">
    <location>
        <begin position="61"/>
        <end position="71"/>
    </location>
</feature>
<feature type="domain" description="CCHC-type" evidence="3">
    <location>
        <begin position="115"/>
        <end position="130"/>
    </location>
</feature>
<dbReference type="GO" id="GO:0008270">
    <property type="term" value="F:zinc ion binding"/>
    <property type="evidence" value="ECO:0007669"/>
    <property type="project" value="UniProtKB-KW"/>
</dbReference>
<name>A0A9D5CDH7_9LILI</name>
<reference evidence="4" key="2">
    <citation type="journal article" date="2022" name="Hortic Res">
        <title>The genome of Dioscorea zingiberensis sheds light on the biosynthesis, origin and evolution of the medicinally important diosgenin saponins.</title>
        <authorList>
            <person name="Li Y."/>
            <person name="Tan C."/>
            <person name="Li Z."/>
            <person name="Guo J."/>
            <person name="Li S."/>
            <person name="Chen X."/>
            <person name="Wang C."/>
            <person name="Dai X."/>
            <person name="Yang H."/>
            <person name="Song W."/>
            <person name="Hou L."/>
            <person name="Xu J."/>
            <person name="Tong Z."/>
            <person name="Xu A."/>
            <person name="Yuan X."/>
            <person name="Wang W."/>
            <person name="Yang Q."/>
            <person name="Chen L."/>
            <person name="Sun Z."/>
            <person name="Wang K."/>
            <person name="Pan B."/>
            <person name="Chen J."/>
            <person name="Bao Y."/>
            <person name="Liu F."/>
            <person name="Qi X."/>
            <person name="Gang D.R."/>
            <person name="Wen J."/>
            <person name="Li J."/>
        </authorList>
    </citation>
    <scope>NUCLEOTIDE SEQUENCE</scope>
    <source>
        <strain evidence="4">Dzin_1.0</strain>
    </source>
</reference>
<sequence>MAKIWKRHSPPATGVDSHAATPSSSRDKRKLEKGRRQHNNHSSNDERVWEDVHFKRRRRSPEHTNPAEKRPSPPATAPRQGLPPYIKTPEGVIEVCGQCLRPGHMAAECRRAMTCQVCGGVGHRRRNCRQKGQTSRRPPETGREGRNWERHNHDHEHRRPSPRRQEHPPRPMEDERAPPPASVQTMTHAAATATRKVAEHHTSLALDGRMMRGKEELKSFTVVTITKINGGFVIDSKFSAALKEALEMEWDWPVKELRDGRMMISCRSPEEAREL</sequence>
<proteinExistence type="predicted"/>
<evidence type="ECO:0000256" key="1">
    <source>
        <dbReference type="PROSITE-ProRule" id="PRU00047"/>
    </source>
</evidence>
<dbReference type="Gene3D" id="4.10.60.10">
    <property type="entry name" value="Zinc finger, CCHC-type"/>
    <property type="match status" value="1"/>
</dbReference>
<evidence type="ECO:0000313" key="5">
    <source>
        <dbReference type="Proteomes" id="UP001085076"/>
    </source>
</evidence>
<evidence type="ECO:0000313" key="4">
    <source>
        <dbReference type="EMBL" id="KAJ0971271.1"/>
    </source>
</evidence>
<comment type="caution">
    <text evidence="4">The sequence shown here is derived from an EMBL/GenBank/DDBJ whole genome shotgun (WGS) entry which is preliminary data.</text>
</comment>
<keyword evidence="1" id="KW-0863">Zinc-finger</keyword>
<dbReference type="PROSITE" id="PS50158">
    <property type="entry name" value="ZF_CCHC"/>
    <property type="match status" value="1"/>
</dbReference>
<feature type="region of interest" description="Disordered" evidence="2">
    <location>
        <begin position="1"/>
        <end position="86"/>
    </location>
</feature>
<dbReference type="EMBL" id="JAGGNH010000005">
    <property type="protein sequence ID" value="KAJ0971271.1"/>
    <property type="molecule type" value="Genomic_DNA"/>
</dbReference>
<dbReference type="OrthoDB" id="3054348at2759"/>
<dbReference type="InterPro" id="IPR036875">
    <property type="entry name" value="Znf_CCHC_sf"/>
</dbReference>